<evidence type="ECO:0000256" key="3">
    <source>
        <dbReference type="ARBA" id="ARBA00015392"/>
    </source>
</evidence>
<evidence type="ECO:0000256" key="8">
    <source>
        <dbReference type="ARBA" id="ARBA00023273"/>
    </source>
</evidence>
<evidence type="ECO:0000313" key="14">
    <source>
        <dbReference type="Proteomes" id="UP001162483"/>
    </source>
</evidence>
<comment type="subcellular location">
    <subcellularLocation>
        <location evidence="1">Cytoplasm</location>
        <location evidence="1">Cytoskeleton</location>
        <location evidence="1">Cilium basal body</location>
    </subcellularLocation>
</comment>
<keyword evidence="14" id="KW-1185">Reference proteome</keyword>
<evidence type="ECO:0000313" key="13">
    <source>
        <dbReference type="EMBL" id="CAI9567213.1"/>
    </source>
</evidence>
<feature type="domain" description="DUF4515" evidence="12">
    <location>
        <begin position="70"/>
        <end position="259"/>
    </location>
</feature>
<gene>
    <name evidence="13" type="ORF">SPARVUS_LOCUS6504232</name>
</gene>
<keyword evidence="6" id="KW-0969">Cilium</keyword>
<evidence type="ECO:0000259" key="12">
    <source>
        <dbReference type="Pfam" id="PF14988"/>
    </source>
</evidence>
<sequence length="452" mass="53576">RKKKVGKHEPRADKESEAEKAKANAAVWEARLKMAELSRTQYRDAARTLAHNNEELSKNQYQMEKDMLEVIGFLKKQDLKKDEMIEELQQQLSAEKKQANEERQELIEEFKKQIANLEEKCSQKTRQIQIIQAEFRMMKEFRRRKAEMEKELDEIKESLRRANHEHKESLAAMERRFFQDKQRLEKEAEKKIVMLAEKAHNEAIMQLDDAGRSVFRENVRLKEAISYHVDEARNLKKATTQLKEEKEHLLQEKETSEKLVQEKVLQVSHKNTQIQELQKTVQTLEHAVEMRMETEDRMQKKHLQIQGENQAGGAELQKLQRLLEIKDREMNRIKKLAHNILQERTEVEHFFLEALEQVKQEIKSSQNYYQKMAQAAYNSRMMQAAAGIEHYPKIRTFHNKEHSTNDVNQDLQEAEKWSHIESGKVDIADLTWEQKEKVLRLLFAKMNASVPR</sequence>
<dbReference type="Pfam" id="PF14988">
    <property type="entry name" value="DUF4515"/>
    <property type="match status" value="1"/>
</dbReference>
<protein>
    <recommendedName>
        <fullName evidence="3">Basal body-orientation factor 1</fullName>
    </recommendedName>
    <alternativeName>
        <fullName evidence="9">Coiled-coil domain-containing protein 176</fullName>
    </alternativeName>
</protein>
<reference evidence="13" key="1">
    <citation type="submission" date="2023-05" db="EMBL/GenBank/DDBJ databases">
        <authorList>
            <person name="Stuckert A."/>
        </authorList>
    </citation>
    <scope>NUCLEOTIDE SEQUENCE</scope>
</reference>
<dbReference type="EMBL" id="CATNWA010014090">
    <property type="protein sequence ID" value="CAI9567213.1"/>
    <property type="molecule type" value="Genomic_DNA"/>
</dbReference>
<proteinExistence type="inferred from homology"/>
<feature type="coiled-coil region" evidence="10">
    <location>
        <begin position="82"/>
        <end position="176"/>
    </location>
</feature>
<evidence type="ECO:0000256" key="2">
    <source>
        <dbReference type="ARBA" id="ARBA00007508"/>
    </source>
</evidence>
<dbReference type="InterPro" id="IPR032777">
    <property type="entry name" value="DUF4515"/>
</dbReference>
<evidence type="ECO:0000256" key="4">
    <source>
        <dbReference type="ARBA" id="ARBA00022490"/>
    </source>
</evidence>
<keyword evidence="8" id="KW-0966">Cell projection</keyword>
<keyword evidence="5 10" id="KW-0175">Coiled coil</keyword>
<feature type="compositionally biased region" description="Basic and acidic residues" evidence="11">
    <location>
        <begin position="7"/>
        <end position="21"/>
    </location>
</feature>
<evidence type="ECO:0000256" key="7">
    <source>
        <dbReference type="ARBA" id="ARBA00023212"/>
    </source>
</evidence>
<evidence type="ECO:0000256" key="5">
    <source>
        <dbReference type="ARBA" id="ARBA00023054"/>
    </source>
</evidence>
<accession>A0ABN9D6T3</accession>
<dbReference type="PANTHER" id="PTHR14845">
    <property type="entry name" value="COILED-COIL DOMAIN-CONTAINING 166"/>
    <property type="match status" value="1"/>
</dbReference>
<dbReference type="PANTHER" id="PTHR14845:SF5">
    <property type="entry name" value="BASAL BODY-ORIENTATION FACTOR 1"/>
    <property type="match status" value="1"/>
</dbReference>
<evidence type="ECO:0000256" key="6">
    <source>
        <dbReference type="ARBA" id="ARBA00023069"/>
    </source>
</evidence>
<organism evidence="13 14">
    <name type="scientific">Staurois parvus</name>
    <dbReference type="NCBI Taxonomy" id="386267"/>
    <lineage>
        <taxon>Eukaryota</taxon>
        <taxon>Metazoa</taxon>
        <taxon>Chordata</taxon>
        <taxon>Craniata</taxon>
        <taxon>Vertebrata</taxon>
        <taxon>Euteleostomi</taxon>
        <taxon>Amphibia</taxon>
        <taxon>Batrachia</taxon>
        <taxon>Anura</taxon>
        <taxon>Neobatrachia</taxon>
        <taxon>Ranoidea</taxon>
        <taxon>Ranidae</taxon>
        <taxon>Staurois</taxon>
    </lineage>
</organism>
<keyword evidence="4" id="KW-0963">Cytoplasm</keyword>
<comment type="caution">
    <text evidence="13">The sequence shown here is derived from an EMBL/GenBank/DDBJ whole genome shotgun (WGS) entry which is preliminary data.</text>
</comment>
<evidence type="ECO:0000256" key="9">
    <source>
        <dbReference type="ARBA" id="ARBA00031573"/>
    </source>
</evidence>
<feature type="coiled-coil region" evidence="10">
    <location>
        <begin position="232"/>
        <end position="287"/>
    </location>
</feature>
<feature type="non-terminal residue" evidence="13">
    <location>
        <position position="1"/>
    </location>
</feature>
<name>A0ABN9D6T3_9NEOB</name>
<evidence type="ECO:0000256" key="11">
    <source>
        <dbReference type="SAM" id="MobiDB-lite"/>
    </source>
</evidence>
<comment type="similarity">
    <text evidence="2">Belongs to the BBOF1 family.</text>
</comment>
<dbReference type="Proteomes" id="UP001162483">
    <property type="component" value="Unassembled WGS sequence"/>
</dbReference>
<feature type="region of interest" description="Disordered" evidence="11">
    <location>
        <begin position="1"/>
        <end position="21"/>
    </location>
</feature>
<evidence type="ECO:0000256" key="10">
    <source>
        <dbReference type="SAM" id="Coils"/>
    </source>
</evidence>
<keyword evidence="7" id="KW-0206">Cytoskeleton</keyword>
<feature type="coiled-coil region" evidence="10">
    <location>
        <begin position="316"/>
        <end position="375"/>
    </location>
</feature>
<evidence type="ECO:0000256" key="1">
    <source>
        <dbReference type="ARBA" id="ARBA00004120"/>
    </source>
</evidence>